<proteinExistence type="inferred from homology"/>
<dbReference type="SUPFAM" id="SSF52540">
    <property type="entry name" value="P-loop containing nucleoside triphosphate hydrolases"/>
    <property type="match status" value="1"/>
</dbReference>
<evidence type="ECO:0000313" key="8">
    <source>
        <dbReference type="Proteomes" id="UP000806077"/>
    </source>
</evidence>
<evidence type="ECO:0000256" key="3">
    <source>
        <dbReference type="ARBA" id="ARBA00022840"/>
    </source>
</evidence>
<dbReference type="PANTHER" id="PTHR10695">
    <property type="entry name" value="DEPHOSPHO-COA KINASE-RELATED"/>
    <property type="match status" value="1"/>
</dbReference>
<dbReference type="InterPro" id="IPR027417">
    <property type="entry name" value="P-loop_NTPase"/>
</dbReference>
<keyword evidence="4 5" id="KW-0173">Coenzyme A biosynthesis</keyword>
<dbReference type="GO" id="GO:0005524">
    <property type="term" value="F:ATP binding"/>
    <property type="evidence" value="ECO:0007669"/>
    <property type="project" value="UniProtKB-UniRule"/>
</dbReference>
<evidence type="ECO:0000256" key="5">
    <source>
        <dbReference type="HAMAP-Rule" id="MF_00376"/>
    </source>
</evidence>
<organism evidence="7 8">
    <name type="scientific">Tenacibaculum finnmarkense genomovar finnmarkense</name>
    <dbReference type="NCBI Taxonomy" id="1458503"/>
    <lineage>
        <taxon>Bacteria</taxon>
        <taxon>Pseudomonadati</taxon>
        <taxon>Bacteroidota</taxon>
        <taxon>Flavobacteriia</taxon>
        <taxon>Flavobacteriales</taxon>
        <taxon>Flavobacteriaceae</taxon>
        <taxon>Tenacibaculum</taxon>
        <taxon>Tenacibaculum finnmarkense</taxon>
    </lineage>
</organism>
<dbReference type="InterPro" id="IPR001977">
    <property type="entry name" value="Depp_CoAkinase"/>
</dbReference>
<keyword evidence="5" id="KW-0963">Cytoplasm</keyword>
<comment type="catalytic activity">
    <reaction evidence="5">
        <text>3'-dephospho-CoA + ATP = ADP + CoA + H(+)</text>
        <dbReference type="Rhea" id="RHEA:18245"/>
        <dbReference type="ChEBI" id="CHEBI:15378"/>
        <dbReference type="ChEBI" id="CHEBI:30616"/>
        <dbReference type="ChEBI" id="CHEBI:57287"/>
        <dbReference type="ChEBI" id="CHEBI:57328"/>
        <dbReference type="ChEBI" id="CHEBI:456216"/>
        <dbReference type="EC" id="2.7.1.24"/>
    </reaction>
</comment>
<keyword evidence="2 5" id="KW-0547">Nucleotide-binding</keyword>
<accession>A0AAP1RFW8</accession>
<dbReference type="Gene3D" id="3.40.50.300">
    <property type="entry name" value="P-loop containing nucleotide triphosphate hydrolases"/>
    <property type="match status" value="1"/>
</dbReference>
<dbReference type="HAMAP" id="MF_00376">
    <property type="entry name" value="Dephospho_CoA_kinase"/>
    <property type="match status" value="1"/>
</dbReference>
<protein>
    <recommendedName>
        <fullName evidence="5 6">Dephospho-CoA kinase</fullName>
        <ecNumber evidence="5 6">2.7.1.24</ecNumber>
    </recommendedName>
    <alternativeName>
        <fullName evidence="5">Dephosphocoenzyme A kinase</fullName>
    </alternativeName>
</protein>
<comment type="caution">
    <text evidence="7">The sequence shown here is derived from an EMBL/GenBank/DDBJ whole genome shotgun (WGS) entry which is preliminary data.</text>
</comment>
<dbReference type="GO" id="GO:0004140">
    <property type="term" value="F:dephospho-CoA kinase activity"/>
    <property type="evidence" value="ECO:0007669"/>
    <property type="project" value="UniProtKB-UniRule"/>
</dbReference>
<reference evidence="7 8" key="1">
    <citation type="journal article" date="2020" name="Int. J. Syst. Evol. Microbiol.">
        <title>Tenacibaculum piscium sp. nov., isolated from skin ulcers of sea-farmed fish, and description of Tenacibaculum finnmarkense sp. nov. with subdivision into genomovars finnmarkense and ulcerans.</title>
        <authorList>
            <person name="Olsen A.B."/>
            <person name="Spilsberg B."/>
            <person name="Nilsen H.K."/>
            <person name="Lagesen K."/>
            <person name="Gulla S."/>
            <person name="Avendano-Herrera R."/>
            <person name="Irgang R."/>
            <person name="Duchaud E."/>
            <person name="Colquhoun D.J."/>
        </authorList>
    </citation>
    <scope>NUCLEOTIDE SEQUENCE [LARGE SCALE GENOMIC DNA]</scope>
    <source>
        <strain evidence="7 8">TNO037</strain>
    </source>
</reference>
<evidence type="ECO:0000256" key="1">
    <source>
        <dbReference type="ARBA" id="ARBA00009018"/>
    </source>
</evidence>
<comment type="subcellular location">
    <subcellularLocation>
        <location evidence="5">Cytoplasm</location>
    </subcellularLocation>
</comment>
<keyword evidence="5 7" id="KW-0808">Transferase</keyword>
<dbReference type="GO" id="GO:0015937">
    <property type="term" value="P:coenzyme A biosynthetic process"/>
    <property type="evidence" value="ECO:0007669"/>
    <property type="project" value="UniProtKB-UniRule"/>
</dbReference>
<comment type="function">
    <text evidence="5">Catalyzes the phosphorylation of the 3'-hydroxyl group of dephosphocoenzyme A to form coenzyme A.</text>
</comment>
<dbReference type="NCBIfam" id="TIGR00152">
    <property type="entry name" value="dephospho-CoA kinase"/>
    <property type="match status" value="1"/>
</dbReference>
<keyword evidence="5 7" id="KW-0418">Kinase</keyword>
<evidence type="ECO:0000256" key="4">
    <source>
        <dbReference type="ARBA" id="ARBA00022993"/>
    </source>
</evidence>
<name>A0AAP1RFW8_9FLAO</name>
<dbReference type="PANTHER" id="PTHR10695:SF46">
    <property type="entry name" value="BIFUNCTIONAL COENZYME A SYNTHASE-RELATED"/>
    <property type="match status" value="1"/>
</dbReference>
<comment type="pathway">
    <text evidence="5">Cofactor biosynthesis; coenzyme A biosynthesis; CoA from (R)-pantothenate: step 5/5.</text>
</comment>
<gene>
    <name evidence="5" type="primary">coaE</name>
    <name evidence="7" type="ORF">F7645_07260</name>
</gene>
<evidence type="ECO:0000256" key="2">
    <source>
        <dbReference type="ARBA" id="ARBA00022741"/>
    </source>
</evidence>
<feature type="binding site" evidence="5">
    <location>
        <begin position="11"/>
        <end position="16"/>
    </location>
    <ligand>
        <name>ATP</name>
        <dbReference type="ChEBI" id="CHEBI:30616"/>
    </ligand>
</feature>
<dbReference type="AlphaFoldDB" id="A0AAP1RFW8"/>
<dbReference type="EMBL" id="WXXV01000008">
    <property type="protein sequence ID" value="MBE7695216.1"/>
    <property type="molecule type" value="Genomic_DNA"/>
</dbReference>
<dbReference type="Proteomes" id="UP000806077">
    <property type="component" value="Unassembled WGS sequence"/>
</dbReference>
<sequence>MMVIGLTGGIGSGKSTVVKMFAEYKNSTIYIADNEAKKLMNSSDEIKTKLIAEFGEDVYKNKQLNKPFLADIVFNDKDKLAILNAIVHPVVNNHFKDFILKNTNKNYILYENAILFENGSNIFCDKIITVTAPENIRIERVLKRDNTTIDAVKSRINNQWSQTKKTLQSHYIIENITRKKTQQQVAIIHAILTKKVKN</sequence>
<evidence type="ECO:0000256" key="6">
    <source>
        <dbReference type="NCBIfam" id="TIGR00152"/>
    </source>
</evidence>
<dbReference type="GO" id="GO:0005737">
    <property type="term" value="C:cytoplasm"/>
    <property type="evidence" value="ECO:0007669"/>
    <property type="project" value="UniProtKB-SubCell"/>
</dbReference>
<dbReference type="Pfam" id="PF01121">
    <property type="entry name" value="CoaE"/>
    <property type="match status" value="1"/>
</dbReference>
<keyword evidence="3 5" id="KW-0067">ATP-binding</keyword>
<keyword evidence="8" id="KW-1185">Reference proteome</keyword>
<dbReference type="EC" id="2.7.1.24" evidence="5 6"/>
<dbReference type="PROSITE" id="PS51219">
    <property type="entry name" value="DPCK"/>
    <property type="match status" value="1"/>
</dbReference>
<dbReference type="CDD" id="cd02022">
    <property type="entry name" value="DPCK"/>
    <property type="match status" value="1"/>
</dbReference>
<evidence type="ECO:0000313" key="7">
    <source>
        <dbReference type="EMBL" id="MBE7695216.1"/>
    </source>
</evidence>
<comment type="similarity">
    <text evidence="1 5">Belongs to the CoaE family.</text>
</comment>